<dbReference type="InterPro" id="IPR011993">
    <property type="entry name" value="PH-like_dom_sf"/>
</dbReference>
<proteinExistence type="predicted"/>
<evidence type="ECO:0000313" key="4">
    <source>
        <dbReference type="Proteomes" id="UP000887566"/>
    </source>
</evidence>
<accession>A0A914W7M3</accession>
<feature type="coiled-coil region" evidence="1">
    <location>
        <begin position="260"/>
        <end position="310"/>
    </location>
</feature>
<organism evidence="4 5">
    <name type="scientific">Plectus sambesii</name>
    <dbReference type="NCBI Taxonomy" id="2011161"/>
    <lineage>
        <taxon>Eukaryota</taxon>
        <taxon>Metazoa</taxon>
        <taxon>Ecdysozoa</taxon>
        <taxon>Nematoda</taxon>
        <taxon>Chromadorea</taxon>
        <taxon>Plectida</taxon>
        <taxon>Plectina</taxon>
        <taxon>Plectoidea</taxon>
        <taxon>Plectidae</taxon>
        <taxon>Plectus</taxon>
    </lineage>
</organism>
<dbReference type="WBParaSite" id="PSAMB.scaffold3394size18462.g21328.t1">
    <property type="protein sequence ID" value="PSAMB.scaffold3394size18462.g21328.t1"/>
    <property type="gene ID" value="PSAMB.scaffold3394size18462.g21328"/>
</dbReference>
<dbReference type="PROSITE" id="PS50229">
    <property type="entry name" value="WH1"/>
    <property type="match status" value="1"/>
</dbReference>
<dbReference type="Proteomes" id="UP000887566">
    <property type="component" value="Unplaced"/>
</dbReference>
<feature type="region of interest" description="Disordered" evidence="2">
    <location>
        <begin position="143"/>
        <end position="170"/>
    </location>
</feature>
<dbReference type="PANTHER" id="PTHR10918">
    <property type="entry name" value="HOMER"/>
    <property type="match status" value="1"/>
</dbReference>
<sequence length="329" mass="36455">MEPWASAPDAPASPKDLRKFLAYTLALCKREREQPMLTTSSQIFTLDTSGSSATWIEQSSQPVTVHLYHDSARQMYRLISVQGSKPVLNLAVSQSLVINKASSKFLQLVDPRNTAVFGLGFTDERELAKFVAKLTEVQNVLNDSTSEVESPQKRLDLDHSTEHDTAPDVDNSLRVENARLKGALAESCNNAKKWERELAMLKEINKQLTEALKQAKRDAGTKTRIDSGDAIDSFLTDMKKSLEESTKTSDSDDERAVADRAALLDKLQGLLAEHKKAQEASTFAKEMAELRALHEQMANKLEELSELHKLMGTSLCSEQKDGTTPSTTC</sequence>
<dbReference type="AlphaFoldDB" id="A0A914W7M3"/>
<feature type="domain" description="WH1" evidence="3">
    <location>
        <begin position="28"/>
        <end position="141"/>
    </location>
</feature>
<reference evidence="5" key="1">
    <citation type="submission" date="2022-11" db="UniProtKB">
        <authorList>
            <consortium name="WormBaseParasite"/>
        </authorList>
    </citation>
    <scope>IDENTIFICATION</scope>
</reference>
<feature type="compositionally biased region" description="Basic and acidic residues" evidence="2">
    <location>
        <begin position="150"/>
        <end position="170"/>
    </location>
</feature>
<evidence type="ECO:0000313" key="5">
    <source>
        <dbReference type="WBParaSite" id="PSAMB.scaffold3394size18462.g21328.t1"/>
    </source>
</evidence>
<keyword evidence="4" id="KW-1185">Reference proteome</keyword>
<dbReference type="InterPro" id="IPR000697">
    <property type="entry name" value="WH1/EVH1_dom"/>
</dbReference>
<keyword evidence="1" id="KW-0175">Coiled coil</keyword>
<name>A0A914W7M3_9BILA</name>
<dbReference type="SUPFAM" id="SSF50729">
    <property type="entry name" value="PH domain-like"/>
    <property type="match status" value="1"/>
</dbReference>
<feature type="coiled-coil region" evidence="1">
    <location>
        <begin position="177"/>
        <end position="218"/>
    </location>
</feature>
<dbReference type="Pfam" id="PF00568">
    <property type="entry name" value="WH1"/>
    <property type="match status" value="1"/>
</dbReference>
<evidence type="ECO:0000256" key="2">
    <source>
        <dbReference type="SAM" id="MobiDB-lite"/>
    </source>
</evidence>
<dbReference type="GO" id="GO:0035256">
    <property type="term" value="F:G protein-coupled glutamate receptor binding"/>
    <property type="evidence" value="ECO:0007669"/>
    <property type="project" value="InterPro"/>
</dbReference>
<dbReference type="Gene3D" id="2.30.29.30">
    <property type="entry name" value="Pleckstrin-homology domain (PH domain)/Phosphotyrosine-binding domain (PTB)"/>
    <property type="match status" value="1"/>
</dbReference>
<dbReference type="SMART" id="SM00461">
    <property type="entry name" value="WH1"/>
    <property type="match status" value="1"/>
</dbReference>
<evidence type="ECO:0000256" key="1">
    <source>
        <dbReference type="SAM" id="Coils"/>
    </source>
</evidence>
<protein>
    <submittedName>
        <fullName evidence="5">WH1 domain-containing protein</fullName>
    </submittedName>
</protein>
<dbReference type="InterPro" id="IPR045027">
    <property type="entry name" value="Homer"/>
</dbReference>
<evidence type="ECO:0000259" key="3">
    <source>
        <dbReference type="PROSITE" id="PS50229"/>
    </source>
</evidence>